<sequence>MAPTKELKPPQELVDAIQQSDDMTAPAGISPPGVEFGHDVPRAIRNRLVHEEPQQLRPQEHPVGAEGMSKEELK</sequence>
<feature type="non-terminal residue" evidence="2">
    <location>
        <position position="74"/>
    </location>
</feature>
<feature type="region of interest" description="Disordered" evidence="1">
    <location>
        <begin position="48"/>
        <end position="74"/>
    </location>
</feature>
<protein>
    <submittedName>
        <fullName evidence="2">Uncharacterized protein</fullName>
    </submittedName>
</protein>
<gene>
    <name evidence="2" type="ORF">VOLCADRAFT_120003</name>
</gene>
<keyword evidence="3" id="KW-1185">Reference proteome</keyword>
<evidence type="ECO:0000313" key="3">
    <source>
        <dbReference type="Proteomes" id="UP000001058"/>
    </source>
</evidence>
<dbReference type="InParanoid" id="D8UIX8"/>
<feature type="compositionally biased region" description="Basic and acidic residues" evidence="1">
    <location>
        <begin position="48"/>
        <end position="60"/>
    </location>
</feature>
<organism evidence="3">
    <name type="scientific">Volvox carteri f. nagariensis</name>
    <dbReference type="NCBI Taxonomy" id="3068"/>
    <lineage>
        <taxon>Eukaryota</taxon>
        <taxon>Viridiplantae</taxon>
        <taxon>Chlorophyta</taxon>
        <taxon>core chlorophytes</taxon>
        <taxon>Chlorophyceae</taxon>
        <taxon>CS clade</taxon>
        <taxon>Chlamydomonadales</taxon>
        <taxon>Volvocaceae</taxon>
        <taxon>Volvox</taxon>
    </lineage>
</organism>
<dbReference type="RefSeq" id="XP_002958617.1">
    <property type="nucleotide sequence ID" value="XM_002958571.1"/>
</dbReference>
<proteinExistence type="predicted"/>
<reference evidence="2 3" key="1">
    <citation type="journal article" date="2010" name="Science">
        <title>Genomic analysis of organismal complexity in the multicellular green alga Volvox carteri.</title>
        <authorList>
            <person name="Prochnik S.E."/>
            <person name="Umen J."/>
            <person name="Nedelcu A.M."/>
            <person name="Hallmann A."/>
            <person name="Miller S.M."/>
            <person name="Nishii I."/>
            <person name="Ferris P."/>
            <person name="Kuo A."/>
            <person name="Mitros T."/>
            <person name="Fritz-Laylin L.K."/>
            <person name="Hellsten U."/>
            <person name="Chapman J."/>
            <person name="Simakov O."/>
            <person name="Rensing S.A."/>
            <person name="Terry A."/>
            <person name="Pangilinan J."/>
            <person name="Kapitonov V."/>
            <person name="Jurka J."/>
            <person name="Salamov A."/>
            <person name="Shapiro H."/>
            <person name="Schmutz J."/>
            <person name="Grimwood J."/>
            <person name="Lindquist E."/>
            <person name="Lucas S."/>
            <person name="Grigoriev I.V."/>
            <person name="Schmitt R."/>
            <person name="Kirk D."/>
            <person name="Rokhsar D.S."/>
        </authorList>
    </citation>
    <scope>NUCLEOTIDE SEQUENCE [LARGE SCALE GENOMIC DNA]</scope>
    <source>
        <strain evidence="3">f. Nagariensis / Eve</strain>
    </source>
</reference>
<dbReference type="EMBL" id="GL378419">
    <property type="protein sequence ID" value="EFJ40354.1"/>
    <property type="molecule type" value="Genomic_DNA"/>
</dbReference>
<dbReference type="OrthoDB" id="534608at2759"/>
<dbReference type="GeneID" id="9628075"/>
<dbReference type="AlphaFoldDB" id="D8UIX8"/>
<evidence type="ECO:0000313" key="2">
    <source>
        <dbReference type="EMBL" id="EFJ40354.1"/>
    </source>
</evidence>
<dbReference type="Proteomes" id="UP000001058">
    <property type="component" value="Unassembled WGS sequence"/>
</dbReference>
<dbReference type="KEGG" id="vcn:VOLCADRAFT_120003"/>
<accession>D8UIX8</accession>
<evidence type="ECO:0000256" key="1">
    <source>
        <dbReference type="SAM" id="MobiDB-lite"/>
    </source>
</evidence>
<name>D8UIX8_VOLCA</name>